<dbReference type="EMBL" id="RCHS01002704">
    <property type="protein sequence ID" value="RMX46361.1"/>
    <property type="molecule type" value="Genomic_DNA"/>
</dbReference>
<feature type="region of interest" description="Disordered" evidence="1">
    <location>
        <begin position="332"/>
        <end position="353"/>
    </location>
</feature>
<feature type="region of interest" description="Disordered" evidence="1">
    <location>
        <begin position="831"/>
        <end position="886"/>
    </location>
</feature>
<reference evidence="3 4" key="1">
    <citation type="journal article" date="2018" name="Sci. Rep.">
        <title>Comparative analysis of the Pocillopora damicornis genome highlights role of immune system in coral evolution.</title>
        <authorList>
            <person name="Cunning R."/>
            <person name="Bay R.A."/>
            <person name="Gillette P."/>
            <person name="Baker A.C."/>
            <person name="Traylor-Knowles N."/>
        </authorList>
    </citation>
    <scope>NUCLEOTIDE SEQUENCE [LARGE SCALE GENOMIC DNA]</scope>
    <source>
        <strain evidence="3">RSMAS</strain>
        <tissue evidence="3">Whole animal</tissue>
    </source>
</reference>
<feature type="compositionally biased region" description="Basic and acidic residues" evidence="1">
    <location>
        <begin position="654"/>
        <end position="663"/>
    </location>
</feature>
<dbReference type="OrthoDB" id="5976030at2759"/>
<comment type="caution">
    <text evidence="3">The sequence shown here is derived from an EMBL/GenBank/DDBJ whole genome shotgun (WGS) entry which is preliminary data.</text>
</comment>
<feature type="transmembrane region" description="Helical" evidence="2">
    <location>
        <begin position="225"/>
        <end position="248"/>
    </location>
</feature>
<evidence type="ECO:0000313" key="3">
    <source>
        <dbReference type="EMBL" id="RMX46361.1"/>
    </source>
</evidence>
<evidence type="ECO:0000256" key="1">
    <source>
        <dbReference type="SAM" id="MobiDB-lite"/>
    </source>
</evidence>
<feature type="compositionally biased region" description="Polar residues" evidence="1">
    <location>
        <begin position="850"/>
        <end position="859"/>
    </location>
</feature>
<organism evidence="3 4">
    <name type="scientific">Pocillopora damicornis</name>
    <name type="common">Cauliflower coral</name>
    <name type="synonym">Millepora damicornis</name>
    <dbReference type="NCBI Taxonomy" id="46731"/>
    <lineage>
        <taxon>Eukaryota</taxon>
        <taxon>Metazoa</taxon>
        <taxon>Cnidaria</taxon>
        <taxon>Anthozoa</taxon>
        <taxon>Hexacorallia</taxon>
        <taxon>Scleractinia</taxon>
        <taxon>Astrocoeniina</taxon>
        <taxon>Pocilloporidae</taxon>
        <taxon>Pocillopora</taxon>
    </lineage>
</organism>
<dbReference type="Proteomes" id="UP000275408">
    <property type="component" value="Unassembled WGS sequence"/>
</dbReference>
<keyword evidence="4" id="KW-1185">Reference proteome</keyword>
<evidence type="ECO:0000313" key="4">
    <source>
        <dbReference type="Proteomes" id="UP000275408"/>
    </source>
</evidence>
<feature type="compositionally biased region" description="Low complexity" evidence="1">
    <location>
        <begin position="597"/>
        <end position="615"/>
    </location>
</feature>
<gene>
    <name evidence="3" type="ORF">pdam_00000508</name>
</gene>
<feature type="compositionally biased region" description="Basic and acidic residues" evidence="1">
    <location>
        <begin position="831"/>
        <end position="849"/>
    </location>
</feature>
<feature type="region of interest" description="Disordered" evidence="1">
    <location>
        <begin position="764"/>
        <end position="785"/>
    </location>
</feature>
<proteinExistence type="predicted"/>
<sequence>MLVFAKHKAVERIEIGKKREAHFWLTVNGKGNFCLGAIVSSLAQGSCCFSRLENIIAVNYHGDSVSSCGYISAVNSTEGFNCRRPLELCVDLTLQSALCIEMKEMFVSLIVMTSHYGNNSSVWFSNATSPTSSNGIDNKPMSLNTTSNSTSTVVSKSTSKPTTHTSMTLTSGPGVIKGSMKSGLSSASSTENDAVQMPGKTISTKPVVSDPSATKESDDEGGVPYWVYILIAFGVIFVITIVVCVFYARLERWKTQGSYMVWDDNELELSPAFTRESEFLLDSLATNQEPGTPELQIYEIPLDSLGHQRVYIGTKRIAPKSEEHREAVKFTKNKKSRKKDAQFQGNTLPRAGKRDHIYSSVNDEVSSALSDGDLFEGRNVNGCTTPPVILSCQTLGKSSSLKPMFNGRSPSPEELDLKIRSFTLGSRTKSVSNIFQNRPLPPAPSKRFSKSLDRLRFFEISQNRGKSGTYPSHQKSPPMRAHPMLVKSSSFGGTYNKIICGSPSLPPVPPPPRKGSMGCIDKLAAYDISDAKKTNLCRRHSKSLDTLLLLREINWTAFDVDIYHPYESVPGNQVGENNNIVEPSYASVSSDEKASRSESSGRASSQSKASTRSASPIESDTPEDNAEEDHPYASVTEDNERPKTGSLNGWDQRYSNRDSDGRDSGVSSAMLEPDSDPASPYASVRISQIPGLVASQCRSSTGEESNYGEVFEKEDSGSSIGTCKDLKECVDSKRSSTHTYLELIPDSCRNSVVSETSSGYARPIDIISSKPDASDSTELDNKNRQSLTDLQIPNERSGTLESTCSGRDTLPCAFNNKGITLMVEDNLQNHERRDQTDESRVGPCEKDSTVSELSSQEPQASDVVENVDGTKGDPEQQGASLSPSEHVYEEADYVQSLRNLERCKRSDSTSSDTIVNMQGVNLRGTCHTDEFVV</sequence>
<feature type="region of interest" description="Disordered" evidence="1">
    <location>
        <begin position="132"/>
        <end position="218"/>
    </location>
</feature>
<feature type="compositionally biased region" description="Polar residues" evidence="1">
    <location>
        <begin position="201"/>
        <end position="214"/>
    </location>
</feature>
<dbReference type="AlphaFoldDB" id="A0A3M6TYD6"/>
<keyword evidence="2" id="KW-1133">Transmembrane helix</keyword>
<accession>A0A3M6TYD6</accession>
<keyword evidence="2" id="KW-0472">Membrane</keyword>
<feature type="region of interest" description="Disordered" evidence="1">
    <location>
        <begin position="585"/>
        <end position="717"/>
    </location>
</feature>
<keyword evidence="2" id="KW-0812">Transmembrane</keyword>
<protein>
    <submittedName>
        <fullName evidence="3">Uncharacterized protein</fullName>
    </submittedName>
</protein>
<evidence type="ECO:0000256" key="2">
    <source>
        <dbReference type="SAM" id="Phobius"/>
    </source>
</evidence>
<feature type="compositionally biased region" description="Low complexity" evidence="1">
    <location>
        <begin position="140"/>
        <end position="189"/>
    </location>
</feature>
<name>A0A3M6TYD6_POCDA</name>